<reference evidence="11 12" key="1">
    <citation type="submission" date="2008-07" db="EMBL/GenBank/DDBJ databases">
        <authorList>
            <person name="Tandeau de Marsac N."/>
            <person name="Ferriera S."/>
            <person name="Johnson J."/>
            <person name="Kravitz S."/>
            <person name="Beeson K."/>
            <person name="Sutton G."/>
            <person name="Rogers Y.-H."/>
            <person name="Friedman R."/>
            <person name="Frazier M."/>
            <person name="Venter J.C."/>
        </authorList>
    </citation>
    <scope>NUCLEOTIDE SEQUENCE [LARGE SCALE GENOMIC DNA]</scope>
    <source>
        <strain evidence="11 12">PCC 7420</strain>
    </source>
</reference>
<dbReference type="EC" id="2.7.11.1" evidence="1"/>
<dbReference type="STRING" id="118168.MC7420_2739"/>
<evidence type="ECO:0000256" key="4">
    <source>
        <dbReference type="ARBA" id="ARBA00022741"/>
    </source>
</evidence>
<evidence type="ECO:0000256" key="7">
    <source>
        <dbReference type="ARBA" id="ARBA00047899"/>
    </source>
</evidence>
<evidence type="ECO:0000313" key="11">
    <source>
        <dbReference type="EMBL" id="EDX71178.1"/>
    </source>
</evidence>
<gene>
    <name evidence="11" type="ORF">MC7420_2739</name>
</gene>
<dbReference type="PROSITE" id="PS00108">
    <property type="entry name" value="PROTEIN_KINASE_ST"/>
    <property type="match status" value="1"/>
</dbReference>
<sequence>MLRLNNRYVPLQRLGLGGFAAIYAVWDQQDQTEKVLKLLVETSPKALQLFEQEAAVLQRLNHPGVPKVESGAYFTVGLRSCQQRVLPCLVMEKINGQTLEAILNRYPQGCPEMLIMSWLYQAADILQELHDLGIIHRDIKPSNLMVREETGQLVAIDFGGAKQIGAIPVGTENRSTRLISPGYSPPEQIAGDVVGPRADFYALGRTMIQLLTGQELADLQDPVTGEFHWRDRTKVRRGLANLLDSMIRLDPHHRPTKAAEIQRRLVVSCRFNRKSSSSSSSLLPALAKAAGTAQEISIRVLITCAEIIVSLVRWVWRVFISIVLACLDTTWVMVMAGIGAAFGASAGFALINWTIIGDRFAAWMIGQWTLIVPEIQIIPWRELLMFACAGLGTAWGLTESGGFGQQKRRIIAGITGVFGYGVGWFIWQASISALARQQLTGLGDFLQVSLSYAIADRLLGLVTAIAVIPLVLGLGLPSHYLVHAAVAAAGTGMLFSGLVRLNILPLEVLVHIFSFSDGSWLDFINTISFFGLLGITLGFWLGVSYYLLVPVLRWLGWR</sequence>
<keyword evidence="2" id="KW-0723">Serine/threonine-protein kinase</keyword>
<protein>
    <recommendedName>
        <fullName evidence="1">non-specific serine/threonine protein kinase</fullName>
        <ecNumber evidence="1">2.7.11.1</ecNumber>
    </recommendedName>
</protein>
<dbReference type="InterPro" id="IPR000719">
    <property type="entry name" value="Prot_kinase_dom"/>
</dbReference>
<dbReference type="PROSITE" id="PS50011">
    <property type="entry name" value="PROTEIN_KINASE_DOM"/>
    <property type="match status" value="1"/>
</dbReference>
<evidence type="ECO:0000256" key="6">
    <source>
        <dbReference type="ARBA" id="ARBA00022840"/>
    </source>
</evidence>
<dbReference type="PANTHER" id="PTHR24363:SF0">
    <property type="entry name" value="SERINE_THREONINE KINASE LIKE DOMAIN CONTAINING 1"/>
    <property type="match status" value="1"/>
</dbReference>
<dbReference type="GO" id="GO:0005524">
    <property type="term" value="F:ATP binding"/>
    <property type="evidence" value="ECO:0007669"/>
    <property type="project" value="UniProtKB-KW"/>
</dbReference>
<dbReference type="PANTHER" id="PTHR24363">
    <property type="entry name" value="SERINE/THREONINE PROTEIN KINASE"/>
    <property type="match status" value="1"/>
</dbReference>
<evidence type="ECO:0000256" key="3">
    <source>
        <dbReference type="ARBA" id="ARBA00022679"/>
    </source>
</evidence>
<accession>B4W3S8</accession>
<keyword evidence="9" id="KW-0812">Transmembrane</keyword>
<dbReference type="SMART" id="SM00220">
    <property type="entry name" value="S_TKc"/>
    <property type="match status" value="1"/>
</dbReference>
<comment type="catalytic activity">
    <reaction evidence="8">
        <text>L-seryl-[protein] + ATP = O-phospho-L-seryl-[protein] + ADP + H(+)</text>
        <dbReference type="Rhea" id="RHEA:17989"/>
        <dbReference type="Rhea" id="RHEA-COMP:9863"/>
        <dbReference type="Rhea" id="RHEA-COMP:11604"/>
        <dbReference type="ChEBI" id="CHEBI:15378"/>
        <dbReference type="ChEBI" id="CHEBI:29999"/>
        <dbReference type="ChEBI" id="CHEBI:30616"/>
        <dbReference type="ChEBI" id="CHEBI:83421"/>
        <dbReference type="ChEBI" id="CHEBI:456216"/>
        <dbReference type="EC" id="2.7.11.1"/>
    </reaction>
</comment>
<dbReference type="CDD" id="cd14014">
    <property type="entry name" value="STKc_PknB_like"/>
    <property type="match status" value="1"/>
</dbReference>
<evidence type="ECO:0000313" key="12">
    <source>
        <dbReference type="Proteomes" id="UP000003835"/>
    </source>
</evidence>
<keyword evidence="9" id="KW-0472">Membrane</keyword>
<feature type="transmembrane region" description="Helical" evidence="9">
    <location>
        <begin position="410"/>
        <end position="430"/>
    </location>
</feature>
<dbReference type="InterPro" id="IPR011009">
    <property type="entry name" value="Kinase-like_dom_sf"/>
</dbReference>
<dbReference type="EMBL" id="DS989875">
    <property type="protein sequence ID" value="EDX71178.1"/>
    <property type="molecule type" value="Genomic_DNA"/>
</dbReference>
<dbReference type="Proteomes" id="UP000003835">
    <property type="component" value="Unassembled WGS sequence"/>
</dbReference>
<proteinExistence type="predicted"/>
<evidence type="ECO:0000256" key="8">
    <source>
        <dbReference type="ARBA" id="ARBA00048679"/>
    </source>
</evidence>
<dbReference type="InterPro" id="IPR008271">
    <property type="entry name" value="Ser/Thr_kinase_AS"/>
</dbReference>
<keyword evidence="12" id="KW-1185">Reference proteome</keyword>
<feature type="transmembrane region" description="Helical" evidence="9">
    <location>
        <begin position="450"/>
        <end position="473"/>
    </location>
</feature>
<keyword evidence="6" id="KW-0067">ATP-binding</keyword>
<feature type="domain" description="Protein kinase" evidence="10">
    <location>
        <begin position="8"/>
        <end position="266"/>
    </location>
</feature>
<dbReference type="Gene3D" id="3.30.200.20">
    <property type="entry name" value="Phosphorylase Kinase, domain 1"/>
    <property type="match status" value="1"/>
</dbReference>
<organism evidence="11 12">
    <name type="scientific">Coleofasciculus chthonoplastes PCC 7420</name>
    <dbReference type="NCBI Taxonomy" id="118168"/>
    <lineage>
        <taxon>Bacteria</taxon>
        <taxon>Bacillati</taxon>
        <taxon>Cyanobacteriota</taxon>
        <taxon>Cyanophyceae</taxon>
        <taxon>Coleofasciculales</taxon>
        <taxon>Coleofasciculaceae</taxon>
        <taxon>Coleofasciculus</taxon>
    </lineage>
</organism>
<keyword evidence="5 11" id="KW-0418">Kinase</keyword>
<dbReference type="eggNOG" id="COG0515">
    <property type="taxonomic scope" value="Bacteria"/>
</dbReference>
<feature type="transmembrane region" description="Helical" evidence="9">
    <location>
        <begin position="523"/>
        <end position="548"/>
    </location>
</feature>
<keyword evidence="4" id="KW-0547">Nucleotide-binding</keyword>
<feature type="transmembrane region" description="Helical" evidence="9">
    <location>
        <begin position="480"/>
        <end position="503"/>
    </location>
</feature>
<dbReference type="HOGENOM" id="CLU_482193_0_0_3"/>
<comment type="catalytic activity">
    <reaction evidence="7">
        <text>L-threonyl-[protein] + ATP = O-phospho-L-threonyl-[protein] + ADP + H(+)</text>
        <dbReference type="Rhea" id="RHEA:46608"/>
        <dbReference type="Rhea" id="RHEA-COMP:11060"/>
        <dbReference type="Rhea" id="RHEA-COMP:11605"/>
        <dbReference type="ChEBI" id="CHEBI:15378"/>
        <dbReference type="ChEBI" id="CHEBI:30013"/>
        <dbReference type="ChEBI" id="CHEBI:30616"/>
        <dbReference type="ChEBI" id="CHEBI:61977"/>
        <dbReference type="ChEBI" id="CHEBI:456216"/>
        <dbReference type="EC" id="2.7.11.1"/>
    </reaction>
</comment>
<dbReference type="AlphaFoldDB" id="B4W3S8"/>
<name>B4W3S8_9CYAN</name>
<dbReference type="Gene3D" id="1.10.510.10">
    <property type="entry name" value="Transferase(Phosphotransferase) domain 1"/>
    <property type="match status" value="1"/>
</dbReference>
<dbReference type="Pfam" id="PF00069">
    <property type="entry name" value="Pkinase"/>
    <property type="match status" value="1"/>
</dbReference>
<keyword evidence="9" id="KW-1133">Transmembrane helix</keyword>
<evidence type="ECO:0000259" key="10">
    <source>
        <dbReference type="PROSITE" id="PS50011"/>
    </source>
</evidence>
<evidence type="ECO:0000256" key="9">
    <source>
        <dbReference type="SAM" id="Phobius"/>
    </source>
</evidence>
<keyword evidence="3" id="KW-0808">Transferase</keyword>
<evidence type="ECO:0000256" key="1">
    <source>
        <dbReference type="ARBA" id="ARBA00012513"/>
    </source>
</evidence>
<evidence type="ECO:0000256" key="5">
    <source>
        <dbReference type="ARBA" id="ARBA00022777"/>
    </source>
</evidence>
<evidence type="ECO:0000256" key="2">
    <source>
        <dbReference type="ARBA" id="ARBA00022527"/>
    </source>
</evidence>
<feature type="transmembrane region" description="Helical" evidence="9">
    <location>
        <begin position="334"/>
        <end position="357"/>
    </location>
</feature>
<dbReference type="GO" id="GO:0004674">
    <property type="term" value="F:protein serine/threonine kinase activity"/>
    <property type="evidence" value="ECO:0007669"/>
    <property type="project" value="UniProtKB-KW"/>
</dbReference>
<dbReference type="SUPFAM" id="SSF56112">
    <property type="entry name" value="Protein kinase-like (PK-like)"/>
    <property type="match status" value="1"/>
</dbReference>